<dbReference type="InterPro" id="IPR004875">
    <property type="entry name" value="DDE_SF_endonuclease_dom"/>
</dbReference>
<dbReference type="Gene3D" id="1.10.10.60">
    <property type="entry name" value="Homeodomain-like"/>
    <property type="match status" value="1"/>
</dbReference>
<protein>
    <recommendedName>
        <fullName evidence="3">HTH CENPB-type domain-containing protein</fullName>
    </recommendedName>
</protein>
<feature type="region of interest" description="Disordered" evidence="2">
    <location>
        <begin position="392"/>
        <end position="423"/>
    </location>
</feature>
<dbReference type="Proteomes" id="UP000507470">
    <property type="component" value="Unassembled WGS sequence"/>
</dbReference>
<dbReference type="PROSITE" id="PS51253">
    <property type="entry name" value="HTH_CENPB"/>
    <property type="match status" value="1"/>
</dbReference>
<name>A0A6J8DK76_MYTCO</name>
<dbReference type="EMBL" id="CACVKT020007551">
    <property type="protein sequence ID" value="CAC5408519.1"/>
    <property type="molecule type" value="Genomic_DNA"/>
</dbReference>
<feature type="compositionally biased region" description="Polar residues" evidence="2">
    <location>
        <begin position="393"/>
        <end position="407"/>
    </location>
</feature>
<dbReference type="Gene3D" id="3.30.420.10">
    <property type="entry name" value="Ribonuclease H-like superfamily/Ribonuclease H"/>
    <property type="match status" value="1"/>
</dbReference>
<evidence type="ECO:0000313" key="5">
    <source>
        <dbReference type="Proteomes" id="UP000507470"/>
    </source>
</evidence>
<organism evidence="4 5">
    <name type="scientific">Mytilus coruscus</name>
    <name type="common">Sea mussel</name>
    <dbReference type="NCBI Taxonomy" id="42192"/>
    <lineage>
        <taxon>Eukaryota</taxon>
        <taxon>Metazoa</taxon>
        <taxon>Spiralia</taxon>
        <taxon>Lophotrochozoa</taxon>
        <taxon>Mollusca</taxon>
        <taxon>Bivalvia</taxon>
        <taxon>Autobranchia</taxon>
        <taxon>Pteriomorphia</taxon>
        <taxon>Mytilida</taxon>
        <taxon>Mytiloidea</taxon>
        <taxon>Mytilidae</taxon>
        <taxon>Mytilinae</taxon>
        <taxon>Mytilus</taxon>
    </lineage>
</organism>
<accession>A0A6J8DK76</accession>
<proteinExistence type="predicted"/>
<dbReference type="PANTHER" id="PTHR19303:SF74">
    <property type="entry name" value="POGO TRANSPOSABLE ELEMENT WITH KRAB DOMAIN"/>
    <property type="match status" value="1"/>
</dbReference>
<dbReference type="Pfam" id="PF03184">
    <property type="entry name" value="DDE_1"/>
    <property type="match status" value="1"/>
</dbReference>
<dbReference type="InterPro" id="IPR006600">
    <property type="entry name" value="HTH_CenpB_DNA-bd_dom"/>
</dbReference>
<sequence>MTRKKKGVTSKQGQWSMAVMENAILAVRGGMAKKKASVLYNVTRSTLRGRLNMEDITAPPTKPPILNRTQENILVGYILKMEERGFGLTVIDIRKLAYQMANKLGIHGFSEEKKSAEYDWWIGFSERHPILSVRKPEGWSVARSSMLNPSVVATYFEKLGSVMESLGVRDKPQQLFNADESGISTVHNPEKIVGKRGVYAKTSGERGENVTVLCCVNAEARVLPPMIIFKGQRVSEALKGNALPGSEFGCSKSSFIDSDLFDKWFTNIFLKKLPPTRPVLLILDGHSSHLNFDTLEKAKQNQIEMFCLPPHTTHWLQPLDRSIFGPMKTSYNKQCQKFIRDNPSRQVTRYDFCGLFNTAFQSSMNMVNIFSGFRSTGIYPFKQRVIPAEAYGPSQTSVLDTTSTQTEDIPESENTDHSTPMVETPQSIPNEFAETQINTIAVVADVYAVPDRPAYPVIDAIRNQPEMTVNTVTYTNSERANFDEILVIPEVKKNQPKKKN</sequence>
<gene>
    <name evidence="4" type="ORF">MCOR_41903</name>
</gene>
<dbReference type="AlphaFoldDB" id="A0A6J8DK76"/>
<dbReference type="OrthoDB" id="6273063at2759"/>
<dbReference type="GO" id="GO:0003677">
    <property type="term" value="F:DNA binding"/>
    <property type="evidence" value="ECO:0007669"/>
    <property type="project" value="UniProtKB-KW"/>
</dbReference>
<feature type="domain" description="HTH CENPB-type" evidence="3">
    <location>
        <begin position="58"/>
        <end position="134"/>
    </location>
</feature>
<evidence type="ECO:0000259" key="3">
    <source>
        <dbReference type="PROSITE" id="PS51253"/>
    </source>
</evidence>
<keyword evidence="1" id="KW-0238">DNA-binding</keyword>
<keyword evidence="5" id="KW-1185">Reference proteome</keyword>
<dbReference type="InterPro" id="IPR050863">
    <property type="entry name" value="CenT-Element_Derived"/>
</dbReference>
<evidence type="ECO:0000313" key="4">
    <source>
        <dbReference type="EMBL" id="CAC5408519.1"/>
    </source>
</evidence>
<evidence type="ECO:0000256" key="2">
    <source>
        <dbReference type="SAM" id="MobiDB-lite"/>
    </source>
</evidence>
<dbReference type="PANTHER" id="PTHR19303">
    <property type="entry name" value="TRANSPOSON"/>
    <property type="match status" value="1"/>
</dbReference>
<dbReference type="InterPro" id="IPR036397">
    <property type="entry name" value="RNaseH_sf"/>
</dbReference>
<reference evidence="4 5" key="1">
    <citation type="submission" date="2020-06" db="EMBL/GenBank/DDBJ databases">
        <authorList>
            <person name="Li R."/>
            <person name="Bekaert M."/>
        </authorList>
    </citation>
    <scope>NUCLEOTIDE SEQUENCE [LARGE SCALE GENOMIC DNA]</scope>
    <source>
        <strain evidence="5">wild</strain>
    </source>
</reference>
<evidence type="ECO:0000256" key="1">
    <source>
        <dbReference type="ARBA" id="ARBA00023125"/>
    </source>
</evidence>
<dbReference type="GO" id="GO:0005634">
    <property type="term" value="C:nucleus"/>
    <property type="evidence" value="ECO:0007669"/>
    <property type="project" value="TreeGrafter"/>
</dbReference>